<dbReference type="Gene3D" id="3.40.50.150">
    <property type="entry name" value="Vaccinia Virus protein VP39"/>
    <property type="match status" value="1"/>
</dbReference>
<dbReference type="GO" id="GO:0005739">
    <property type="term" value="C:mitochondrion"/>
    <property type="evidence" value="ECO:0007669"/>
    <property type="project" value="TreeGrafter"/>
</dbReference>
<organism evidence="4 5">
    <name type="scientific">Hyphodiscus hymeniophilus</name>
    <dbReference type="NCBI Taxonomy" id="353542"/>
    <lineage>
        <taxon>Eukaryota</taxon>
        <taxon>Fungi</taxon>
        <taxon>Dikarya</taxon>
        <taxon>Ascomycota</taxon>
        <taxon>Pezizomycotina</taxon>
        <taxon>Leotiomycetes</taxon>
        <taxon>Helotiales</taxon>
        <taxon>Hyphodiscaceae</taxon>
        <taxon>Hyphodiscus</taxon>
    </lineage>
</organism>
<evidence type="ECO:0000256" key="3">
    <source>
        <dbReference type="ARBA" id="ARBA00033309"/>
    </source>
</evidence>
<dbReference type="GO" id="GO:0160107">
    <property type="term" value="F:tRNA (adenine(58)-N1)-methyltransferase activity"/>
    <property type="evidence" value="ECO:0007669"/>
    <property type="project" value="UniProtKB-EC"/>
</dbReference>
<dbReference type="OrthoDB" id="5585464at2759"/>
<dbReference type="PANTHER" id="PTHR12133:SF1">
    <property type="entry name" value="TRNA (ADENINE(58)-N(1))-METHYLTRANSFERASE, MITOCHONDRIAL"/>
    <property type="match status" value="1"/>
</dbReference>
<comment type="caution">
    <text evidence="4">The sequence shown here is derived from an EMBL/GenBank/DDBJ whole genome shotgun (WGS) entry which is preliminary data.</text>
</comment>
<proteinExistence type="predicted"/>
<evidence type="ECO:0000313" key="5">
    <source>
        <dbReference type="Proteomes" id="UP000785200"/>
    </source>
</evidence>
<dbReference type="InterPro" id="IPR029063">
    <property type="entry name" value="SAM-dependent_MTases_sf"/>
</dbReference>
<evidence type="ECO:0000256" key="2">
    <source>
        <dbReference type="ARBA" id="ARBA00015963"/>
    </source>
</evidence>
<dbReference type="PANTHER" id="PTHR12133">
    <property type="entry name" value="TRNA (ADENINE(58)-N(1))-METHYLTRANSFERASE"/>
    <property type="match status" value="1"/>
</dbReference>
<dbReference type="EMBL" id="VNKQ01000014">
    <property type="protein sequence ID" value="KAG0646797.1"/>
    <property type="molecule type" value="Genomic_DNA"/>
</dbReference>
<name>A0A9P7AUH7_9HELO</name>
<dbReference type="AlphaFoldDB" id="A0A9P7AUH7"/>
<dbReference type="SUPFAM" id="SSF53335">
    <property type="entry name" value="S-adenosyl-L-methionine-dependent methyltransferases"/>
    <property type="match status" value="1"/>
</dbReference>
<dbReference type="GO" id="GO:0030488">
    <property type="term" value="P:tRNA methylation"/>
    <property type="evidence" value="ECO:0007669"/>
    <property type="project" value="InterPro"/>
</dbReference>
<dbReference type="InterPro" id="IPR014816">
    <property type="entry name" value="tRNA_MeTrfase_Gcd14"/>
</dbReference>
<evidence type="ECO:0000256" key="1">
    <source>
        <dbReference type="ARBA" id="ARBA00012796"/>
    </source>
</evidence>
<dbReference type="PROSITE" id="PS51620">
    <property type="entry name" value="SAM_TRM61"/>
    <property type="match status" value="1"/>
</dbReference>
<evidence type="ECO:0000313" key="4">
    <source>
        <dbReference type="EMBL" id="KAG0646797.1"/>
    </source>
</evidence>
<keyword evidence="5" id="KW-1185">Reference proteome</keyword>
<gene>
    <name evidence="4" type="ORF">D0Z07_6487</name>
</gene>
<sequence length="402" mass="44260">MSLQFSYTTGPKTQRKENDIVLLKQKRGKDPAPILSKPLRPGSLIATEKGRGSIAADDILGKRARDIVRNTKGIEFRILEPSLGEYTDLSPRLVTPIYSQDTSLIVSLLDLHPSNPGADNRGGHDKLEIFEAGTGHGALTLNLARAVHGANTPAPPIPQIKSEYENADAELEANAAQGIYHNWRGNRRAIIHTLDQSALYSKHAQKVVKDYRQGMYFPNVDFHVGSIGNFLSQRPETPSLDHAILDLPNTDHYLEIVGKALKSNGALITWCPSITQIIKCINLVKESHLPLLLVRVIEVGAGFSGGREWDVRLVKPRALSKAKSQVTESGPDEEEPPSVEELSVFVNTPAQNEGWEMICRPKVGMRIVGGGFIALWRKMEQDFEPVMDEESPADLLSSSDES</sequence>
<dbReference type="GO" id="GO:0031515">
    <property type="term" value="C:tRNA (m1A) methyltransferase complex"/>
    <property type="evidence" value="ECO:0007669"/>
    <property type="project" value="InterPro"/>
</dbReference>
<accession>A0A9P7AUH7</accession>
<reference evidence="4" key="1">
    <citation type="submission" date="2019-07" db="EMBL/GenBank/DDBJ databases">
        <title>Hyphodiscus hymeniophilus genome sequencing and assembly.</title>
        <authorList>
            <person name="Kramer G."/>
            <person name="Nodwell J."/>
        </authorList>
    </citation>
    <scope>NUCLEOTIDE SEQUENCE</scope>
    <source>
        <strain evidence="4">ATCC 34498</strain>
    </source>
</reference>
<dbReference type="EC" id="2.1.1.220" evidence="1"/>
<dbReference type="Proteomes" id="UP000785200">
    <property type="component" value="Unassembled WGS sequence"/>
</dbReference>
<protein>
    <recommendedName>
        <fullName evidence="2">tRNA (adenine(58)-N(1))-methyltransferase catalytic subunit TRM61</fullName>
        <ecNumber evidence="1">2.1.1.220</ecNumber>
    </recommendedName>
    <alternativeName>
        <fullName evidence="3">tRNA(m1A58)-methyltransferase subunit TRM61</fullName>
    </alternativeName>
</protein>